<evidence type="ECO:0000313" key="4">
    <source>
        <dbReference type="EMBL" id="OBS24663.1"/>
    </source>
</evidence>
<dbReference type="PANTHER" id="PTHR10655:SF63">
    <property type="entry name" value="PHOSPHOLIPASE_CARBOXYLESTERASE_THIOESTERASE DOMAIN-CONTAINING PROTEIN"/>
    <property type="match status" value="1"/>
</dbReference>
<dbReference type="GO" id="GO:0052689">
    <property type="term" value="F:carboxylic ester hydrolase activity"/>
    <property type="evidence" value="ECO:0007669"/>
    <property type="project" value="TreeGrafter"/>
</dbReference>
<protein>
    <recommendedName>
        <fullName evidence="3">Phospholipase/carboxylesterase/thioesterase domain-containing protein</fullName>
    </recommendedName>
</protein>
<dbReference type="Proteomes" id="UP000091967">
    <property type="component" value="Unassembled WGS sequence"/>
</dbReference>
<dbReference type="OrthoDB" id="2418081at2759"/>
<sequence>MSTTSPYIVEPIGPHTHSLILLHGLGSNGKKFGRELIETGISSDGKSLPDLLPGARFIFPTSKKSRSIAFRRARLTQWFNIASLDDPSYRNQSQLQGMEESSREIFRLINQERERVPDKNIILGGISQGGAMGFMCLLAMEFSLGGYIGISSWLPFAAEIESLDNDSDDTSFSDEDDNPFAVSDNGDGSGNKSAQVHDYARDLLYMETGDSSNVGSLSTPVFLGHGEADEKIKPELGEGACRILRSVGYDVRWKGYAGLGHWYKVPDEIDDILDFIREKVGWSL</sequence>
<dbReference type="AlphaFoldDB" id="A0A1B8AVU1"/>
<accession>A0A1B8AVU1</accession>
<dbReference type="GO" id="GO:0008474">
    <property type="term" value="F:palmitoyl-(protein) hydrolase activity"/>
    <property type="evidence" value="ECO:0007669"/>
    <property type="project" value="TreeGrafter"/>
</dbReference>
<evidence type="ECO:0000259" key="3">
    <source>
        <dbReference type="Pfam" id="PF02230"/>
    </source>
</evidence>
<gene>
    <name evidence="4" type="ORF">FPOA_05203</name>
</gene>
<feature type="domain" description="Phospholipase/carboxylesterase/thioesterase" evidence="3">
    <location>
        <begin position="6"/>
        <end position="165"/>
    </location>
</feature>
<proteinExistence type="inferred from homology"/>
<feature type="compositionally biased region" description="Acidic residues" evidence="2">
    <location>
        <begin position="165"/>
        <end position="178"/>
    </location>
</feature>
<reference evidence="4 5" key="1">
    <citation type="submission" date="2016-06" db="EMBL/GenBank/DDBJ databases">
        <title>Living apart together: crosstalk between the core and supernumerary genomes in a fungal plant pathogen.</title>
        <authorList>
            <person name="Vanheule A."/>
            <person name="Audenaert K."/>
            <person name="Warris S."/>
            <person name="Van De Geest H."/>
            <person name="Schijlen E."/>
            <person name="Hofte M."/>
            <person name="De Saeger S."/>
            <person name="Haesaert G."/>
            <person name="Waalwijk C."/>
            <person name="Van Der Lee T."/>
        </authorList>
    </citation>
    <scope>NUCLEOTIDE SEQUENCE [LARGE SCALE GENOMIC DNA]</scope>
    <source>
        <strain evidence="4 5">2516</strain>
    </source>
</reference>
<dbReference type="OMA" id="PKSEHTH"/>
<comment type="caution">
    <text evidence="4">The sequence shown here is derived from an EMBL/GenBank/DDBJ whole genome shotgun (WGS) entry which is preliminary data.</text>
</comment>
<dbReference type="GO" id="GO:0005737">
    <property type="term" value="C:cytoplasm"/>
    <property type="evidence" value="ECO:0007669"/>
    <property type="project" value="TreeGrafter"/>
</dbReference>
<dbReference type="PANTHER" id="PTHR10655">
    <property type="entry name" value="LYSOPHOSPHOLIPASE-RELATED"/>
    <property type="match status" value="1"/>
</dbReference>
<name>A0A1B8AVU1_FUSPO</name>
<dbReference type="EMBL" id="LYXU01000002">
    <property type="protein sequence ID" value="OBS24663.1"/>
    <property type="molecule type" value="Genomic_DNA"/>
</dbReference>
<evidence type="ECO:0000256" key="1">
    <source>
        <dbReference type="ARBA" id="ARBA00006499"/>
    </source>
</evidence>
<dbReference type="Pfam" id="PF02230">
    <property type="entry name" value="Abhydrolase_2"/>
    <property type="match status" value="1"/>
</dbReference>
<dbReference type="InterPro" id="IPR003140">
    <property type="entry name" value="PLipase/COase/thioEstase"/>
</dbReference>
<comment type="similarity">
    <text evidence="1">Belongs to the AB hydrolase superfamily. AB hydrolase 2 family.</text>
</comment>
<dbReference type="STRING" id="36050.A0A1B8AVU1"/>
<evidence type="ECO:0000256" key="2">
    <source>
        <dbReference type="SAM" id="MobiDB-lite"/>
    </source>
</evidence>
<dbReference type="InterPro" id="IPR029058">
    <property type="entry name" value="AB_hydrolase_fold"/>
</dbReference>
<feature type="region of interest" description="Disordered" evidence="2">
    <location>
        <begin position="165"/>
        <end position="192"/>
    </location>
</feature>
<dbReference type="Gene3D" id="3.40.50.1820">
    <property type="entry name" value="alpha/beta hydrolase"/>
    <property type="match status" value="1"/>
</dbReference>
<dbReference type="SUPFAM" id="SSF53474">
    <property type="entry name" value="alpha/beta-Hydrolases"/>
    <property type="match status" value="1"/>
</dbReference>
<evidence type="ECO:0000313" key="5">
    <source>
        <dbReference type="Proteomes" id="UP000091967"/>
    </source>
</evidence>
<dbReference type="InterPro" id="IPR050565">
    <property type="entry name" value="LYPA1-2/EST-like"/>
</dbReference>
<organism evidence="4 5">
    <name type="scientific">Fusarium poae</name>
    <dbReference type="NCBI Taxonomy" id="36050"/>
    <lineage>
        <taxon>Eukaryota</taxon>
        <taxon>Fungi</taxon>
        <taxon>Dikarya</taxon>
        <taxon>Ascomycota</taxon>
        <taxon>Pezizomycotina</taxon>
        <taxon>Sordariomycetes</taxon>
        <taxon>Hypocreomycetidae</taxon>
        <taxon>Hypocreales</taxon>
        <taxon>Nectriaceae</taxon>
        <taxon>Fusarium</taxon>
    </lineage>
</organism>
<keyword evidence="5" id="KW-1185">Reference proteome</keyword>